<gene>
    <name evidence="1" type="ORF">VI08_10740</name>
</gene>
<evidence type="ECO:0000313" key="1">
    <source>
        <dbReference type="EMBL" id="KJV33828.1"/>
    </source>
</evidence>
<organism evidence="1 2">
    <name type="scientific">Luteibacter yeojuensis</name>
    <dbReference type="NCBI Taxonomy" id="345309"/>
    <lineage>
        <taxon>Bacteria</taxon>
        <taxon>Pseudomonadati</taxon>
        <taxon>Pseudomonadota</taxon>
        <taxon>Gammaproteobacteria</taxon>
        <taxon>Lysobacterales</taxon>
        <taxon>Rhodanobacteraceae</taxon>
        <taxon>Luteibacter</taxon>
    </lineage>
</organism>
<dbReference type="PATRIC" id="fig|345309.4.peg.1487"/>
<dbReference type="EMBL" id="JZRB01000021">
    <property type="protein sequence ID" value="KJV33828.1"/>
    <property type="molecule type" value="Genomic_DNA"/>
</dbReference>
<accession>A0A0F3KRH9</accession>
<evidence type="ECO:0000313" key="2">
    <source>
        <dbReference type="Proteomes" id="UP000033651"/>
    </source>
</evidence>
<protein>
    <submittedName>
        <fullName evidence="1">Uncharacterized protein</fullName>
    </submittedName>
</protein>
<reference evidence="1 2" key="1">
    <citation type="submission" date="2015-03" db="EMBL/GenBank/DDBJ databases">
        <title>Draft genome sequence of Luteibacter yeojuensis strain SU11.</title>
        <authorList>
            <person name="Sulaiman J."/>
            <person name="Priya K."/>
            <person name="Chan K.-G."/>
        </authorList>
    </citation>
    <scope>NUCLEOTIDE SEQUENCE [LARGE SCALE GENOMIC DNA]</scope>
    <source>
        <strain evidence="1 2">SU11</strain>
    </source>
</reference>
<comment type="caution">
    <text evidence="1">The sequence shown here is derived from an EMBL/GenBank/DDBJ whole genome shotgun (WGS) entry which is preliminary data.</text>
</comment>
<keyword evidence="2" id="KW-1185">Reference proteome</keyword>
<name>A0A0F3KRH9_9GAMM</name>
<sequence length="83" mass="8978">MPMSPGQGLAKLLCGDLAKHRGQASDTDHCFPTILHPDVEMRWRMISGIHVDHAVVEAGKSRHFGSYDLAALSATIALLNLVT</sequence>
<dbReference type="AlphaFoldDB" id="A0A0F3KRH9"/>
<dbReference type="Proteomes" id="UP000033651">
    <property type="component" value="Unassembled WGS sequence"/>
</dbReference>
<proteinExistence type="predicted"/>